<evidence type="ECO:0000256" key="4">
    <source>
        <dbReference type="ARBA" id="ARBA00023136"/>
    </source>
</evidence>
<dbReference type="InterPro" id="IPR045863">
    <property type="entry name" value="CorA_TM1_TM2"/>
</dbReference>
<accession>A0A409WBZ3</accession>
<feature type="compositionally biased region" description="Polar residues" evidence="6">
    <location>
        <begin position="958"/>
        <end position="969"/>
    </location>
</feature>
<gene>
    <name evidence="8" type="ORF">CVT24_006539</name>
</gene>
<feature type="compositionally biased region" description="Low complexity" evidence="6">
    <location>
        <begin position="174"/>
        <end position="189"/>
    </location>
</feature>
<organism evidence="8 9">
    <name type="scientific">Panaeolus cyanescens</name>
    <dbReference type="NCBI Taxonomy" id="181874"/>
    <lineage>
        <taxon>Eukaryota</taxon>
        <taxon>Fungi</taxon>
        <taxon>Dikarya</taxon>
        <taxon>Basidiomycota</taxon>
        <taxon>Agaricomycotina</taxon>
        <taxon>Agaricomycetes</taxon>
        <taxon>Agaricomycetidae</taxon>
        <taxon>Agaricales</taxon>
        <taxon>Agaricineae</taxon>
        <taxon>Galeropsidaceae</taxon>
        <taxon>Panaeolus</taxon>
    </lineage>
</organism>
<feature type="region of interest" description="Disordered" evidence="6">
    <location>
        <begin position="776"/>
        <end position="800"/>
    </location>
</feature>
<dbReference type="Pfam" id="PF01544">
    <property type="entry name" value="CorA"/>
    <property type="match status" value="1"/>
</dbReference>
<evidence type="ECO:0000256" key="3">
    <source>
        <dbReference type="ARBA" id="ARBA00022989"/>
    </source>
</evidence>
<feature type="compositionally biased region" description="Basic and acidic residues" evidence="6">
    <location>
        <begin position="250"/>
        <end position="262"/>
    </location>
</feature>
<keyword evidence="2 7" id="KW-0812">Transmembrane</keyword>
<feature type="region of interest" description="Disordered" evidence="6">
    <location>
        <begin position="218"/>
        <end position="307"/>
    </location>
</feature>
<dbReference type="SUPFAM" id="SSF144083">
    <property type="entry name" value="Magnesium transport protein CorA, transmembrane region"/>
    <property type="match status" value="1"/>
</dbReference>
<dbReference type="STRING" id="181874.A0A409WBZ3"/>
<dbReference type="GO" id="GO:0046873">
    <property type="term" value="F:metal ion transmembrane transporter activity"/>
    <property type="evidence" value="ECO:0007669"/>
    <property type="project" value="InterPro"/>
</dbReference>
<proteinExistence type="predicted"/>
<sequence length="1263" mass="137059">MPHPALLRPPNSNIILGPPKHRHSAPSGPWPFIDIDDDVDASRLQNDDEHHAFVKSPCGHEQFLHLIPNDTALGDEEWDDVEDENYASMSGGGGHERMGSISSIGSATSSTSGSSPHASPPQRRPTRRPTIFTYRQQPSQSMNQVLAGASIHVPMVSEDPVSYTSSDMQHPALSRRPGSPASVASSPGSLRVPSPTLSVSEYHANYYPPGYGAFLERQQREKQSAAAASNNNNEEDEDAHDAEGDVEGEGGEKTKMHTRSESLDVASDSVTLHVSAPSSSPSPPPLFSSPSPPPPPPRPTYDPTRSMSLDTVMSGITVGGGMGTEDDDAIIPCWCKYPQSLFPNWTKVQQQASGLGAVIAREPEKESEGAGVWILDVVGSTSAVGGGGGSRHVRSGSAGSEKGKEREMFKSSLGGLGVPESSHNMMSSPFLASSASRAPTLPIITPTPAPAPASPISPVNSNPPPSDPDEIQEVSFVNKKRVMCIYRNTLDSSWETFLTPRDENVKTRVLFVDDLSGPILQMLGTHYRIEPFFFTSTLGRIPASFQSHVVPGKSDHLTITLPFIRSVKCSDEAIQDQYTANGRDQHLVIDTEAPLPLSSSNNLLVSDMLSLHIIRSPRTNTIISLQAPPSHPHLQGHNKHPTTGAPTLHSRVFATGRSVYWNHILKASRDPTFLFLSFLWYALYAWDEAFEHLFAHITSLESEVMGMTDMRLTQELHVVRAHLLHYESMLEGFRKAVVFVLRSPNQTLIATGTEEEEEIRRDWEEQEYVVNVGYQKEEEGEGREQGHAQGQGQGKEEEVQPWLKGESVVGGTQGMSTLSHGGVDVISEEPEAEEAEDVVSPYQQQRQRRESPSTPTKLSGMTRLRAQSASALARPVGLQSQSQAQRASAVGGSGSGTASNRPRAHSQATGAPPASPSAKHKVPTMMTPPSPNSPGKYSSFGSAVRPGSPTMIPPMHSPTRSATQSTTGSHAYGHGVPPHRSNTRTSSLSSIAHPEIVRQRQEAEARHRKVSRAMMRKECAKLLQEIERLEKARNMQNKRLKNVMDLGFSMVNIEDSKRMHELTKAALRDSAAMKQISYLTMVFLPSSFVAAAFGMNVIEINPDGSAARLWQYVAVSVPLTIITVWIIIALQIEMHQPKFKTRYRHADDTSKSKSKHRSKGRNRDSGAGKKATGDTDSAGGDAFHYPPAPANGASPPFLTVNGGGAMPHSDNDTELGSTSAYDDSDSHEYGTTDEDSNSDTDSDTDDDDMPEYGEYYASEGVAS</sequence>
<feature type="non-terminal residue" evidence="8">
    <location>
        <position position="1263"/>
    </location>
</feature>
<feature type="compositionally biased region" description="Low complexity" evidence="6">
    <location>
        <begin position="100"/>
        <end position="117"/>
    </location>
</feature>
<reference evidence="8 9" key="1">
    <citation type="journal article" date="2018" name="Evol. Lett.">
        <title>Horizontal gene cluster transfer increased hallucinogenic mushroom diversity.</title>
        <authorList>
            <person name="Reynolds H.T."/>
            <person name="Vijayakumar V."/>
            <person name="Gluck-Thaler E."/>
            <person name="Korotkin H.B."/>
            <person name="Matheny P.B."/>
            <person name="Slot J.C."/>
        </authorList>
    </citation>
    <scope>NUCLEOTIDE SEQUENCE [LARGE SCALE GENOMIC DNA]</scope>
    <source>
        <strain evidence="8 9">2629</strain>
    </source>
</reference>
<evidence type="ECO:0000313" key="8">
    <source>
        <dbReference type="EMBL" id="PPQ76008.1"/>
    </source>
</evidence>
<comment type="subcellular location">
    <subcellularLocation>
        <location evidence="1">Membrane</location>
        <topology evidence="1">Multi-pass membrane protein</topology>
    </subcellularLocation>
</comment>
<feature type="compositionally biased region" description="Basic and acidic residues" evidence="6">
    <location>
        <begin position="1161"/>
        <end position="1173"/>
    </location>
</feature>
<keyword evidence="5" id="KW-0175">Coiled coil</keyword>
<evidence type="ECO:0000256" key="2">
    <source>
        <dbReference type="ARBA" id="ARBA00022692"/>
    </source>
</evidence>
<feature type="region of interest" description="Disordered" evidence="6">
    <location>
        <begin position="447"/>
        <end position="469"/>
    </location>
</feature>
<dbReference type="EMBL" id="NHTK01005618">
    <property type="protein sequence ID" value="PPQ76008.1"/>
    <property type="molecule type" value="Genomic_DNA"/>
</dbReference>
<evidence type="ECO:0000256" key="1">
    <source>
        <dbReference type="ARBA" id="ARBA00004141"/>
    </source>
</evidence>
<keyword evidence="4 7" id="KW-0472">Membrane</keyword>
<feature type="compositionally biased region" description="Acidic residues" evidence="6">
    <location>
        <begin position="233"/>
        <end position="249"/>
    </location>
</feature>
<feature type="transmembrane region" description="Helical" evidence="7">
    <location>
        <begin position="1110"/>
        <end position="1132"/>
    </location>
</feature>
<feature type="transmembrane region" description="Helical" evidence="7">
    <location>
        <begin position="1076"/>
        <end position="1098"/>
    </location>
</feature>
<evidence type="ECO:0000256" key="5">
    <source>
        <dbReference type="SAM" id="Coils"/>
    </source>
</evidence>
<feature type="compositionally biased region" description="Acidic residues" evidence="6">
    <location>
        <begin position="1231"/>
        <end position="1251"/>
    </location>
</feature>
<feature type="coiled-coil region" evidence="5">
    <location>
        <begin position="1012"/>
        <end position="1046"/>
    </location>
</feature>
<feature type="compositionally biased region" description="Pro residues" evidence="6">
    <location>
        <begin position="280"/>
        <end position="300"/>
    </location>
</feature>
<keyword evidence="3 7" id="KW-1133">Transmembrane helix</keyword>
<keyword evidence="9" id="KW-1185">Reference proteome</keyword>
<feature type="region of interest" description="Disordered" evidence="6">
    <location>
        <begin position="160"/>
        <end position="194"/>
    </location>
</feature>
<dbReference type="GO" id="GO:0016020">
    <property type="term" value="C:membrane"/>
    <property type="evidence" value="ECO:0007669"/>
    <property type="project" value="UniProtKB-SubCell"/>
</dbReference>
<feature type="region of interest" description="Disordered" evidence="6">
    <location>
        <begin position="84"/>
        <end position="129"/>
    </location>
</feature>
<feature type="region of interest" description="Disordered" evidence="6">
    <location>
        <begin position="830"/>
        <end position="1002"/>
    </location>
</feature>
<comment type="caution">
    <text evidence="8">The sequence shown here is derived from an EMBL/GenBank/DDBJ whole genome shotgun (WGS) entry which is preliminary data.</text>
</comment>
<feature type="compositionally biased region" description="Low complexity" evidence="6">
    <location>
        <begin position="863"/>
        <end position="890"/>
    </location>
</feature>
<protein>
    <submittedName>
        <fullName evidence="8">Uncharacterized protein</fullName>
    </submittedName>
</protein>
<feature type="compositionally biased region" description="Pro residues" evidence="6">
    <location>
        <begin position="447"/>
        <end position="466"/>
    </location>
</feature>
<dbReference type="AlphaFoldDB" id="A0A409WBZ3"/>
<dbReference type="InParanoid" id="A0A409WBZ3"/>
<evidence type="ECO:0000313" key="9">
    <source>
        <dbReference type="Proteomes" id="UP000284842"/>
    </source>
</evidence>
<dbReference type="Proteomes" id="UP000284842">
    <property type="component" value="Unassembled WGS sequence"/>
</dbReference>
<feature type="region of interest" description="Disordered" evidence="6">
    <location>
        <begin position="1141"/>
        <end position="1263"/>
    </location>
</feature>
<feature type="region of interest" description="Disordered" evidence="6">
    <location>
        <begin position="383"/>
        <end position="409"/>
    </location>
</feature>
<evidence type="ECO:0000256" key="7">
    <source>
        <dbReference type="SAM" id="Phobius"/>
    </source>
</evidence>
<evidence type="ECO:0000256" key="6">
    <source>
        <dbReference type="SAM" id="MobiDB-lite"/>
    </source>
</evidence>
<dbReference type="InterPro" id="IPR002523">
    <property type="entry name" value="MgTranspt_CorA/ZnTranspt_ZntB"/>
</dbReference>
<dbReference type="Gene3D" id="1.20.58.340">
    <property type="entry name" value="Magnesium transport protein CorA, transmembrane region"/>
    <property type="match status" value="1"/>
</dbReference>
<name>A0A409WBZ3_9AGAR</name>
<dbReference type="OrthoDB" id="5396681at2759"/>